<dbReference type="FunFam" id="3.30.43.10:FF:000010">
    <property type="entry name" value="probable D-lactate dehydrogenase, mitochondrial"/>
    <property type="match status" value="1"/>
</dbReference>
<dbReference type="InterPro" id="IPR016166">
    <property type="entry name" value="FAD-bd_PCMH"/>
</dbReference>
<keyword evidence="5" id="KW-0809">Transit peptide</keyword>
<sequence length="466" mass="50173">MQAHRAETLSRVSDSLIETLRAMFGQRLSTAAVVREQHGRGESPFRAMPPDAVVFVESTDEVCEVLKLCNAHRVPAIAFGAGSSLEGHLLATKGGVCIDLSRMDRIIGVNAGDFTASVQAGVTKEALNAVLRGDGLFFPVDPGAHATLGGMVATRASGTNTVRYGSMRENVLALKVVTADGTLVHTGTSAVKSSAGYDLTRLFVGSEGTLGIVTEVTLKLFPLPEAMSAAVITFEDADAAVTTVIDAIQSGLPIARSEYLCTNSIRAINANSRELALRERPTLFMEFHGSPGSLQEQTELLREIALQHGGEDFQWADRPEERSRLWHARHHAYFSCQLSRAGSMIIATDTCVPRSRLAESIDGAERIMARAHFPHMTFGHIGDGNFHVLMVIDPGSEAEREEAEKLNEAIVELAIGLGGTCTGEHGIGFHKKAFLRREAGDAAVQLMQRIKTALDPHGILNPDKIF</sequence>
<name>A0A1X7H7V8_TRICW</name>
<comment type="cofactor">
    <cofactor evidence="1">
        <name>FAD</name>
        <dbReference type="ChEBI" id="CHEBI:57692"/>
    </cofactor>
</comment>
<dbReference type="STRING" id="28094.SAMN06295900_12356"/>
<dbReference type="EC" id="1.1.2.4" evidence="7"/>
<evidence type="ECO:0000256" key="6">
    <source>
        <dbReference type="ARBA" id="ARBA00023002"/>
    </source>
</evidence>
<dbReference type="FunFam" id="3.30.465.10:FF:000016">
    <property type="entry name" value="probable D-lactate dehydrogenase, mitochondrial"/>
    <property type="match status" value="1"/>
</dbReference>
<dbReference type="FunFam" id="1.10.45.10:FF:000001">
    <property type="entry name" value="D-lactate dehydrogenase mitochondrial"/>
    <property type="match status" value="1"/>
</dbReference>
<comment type="similarity">
    <text evidence="2">Belongs to the FAD-binding oxidoreductase/transferase type 4 family.</text>
</comment>
<dbReference type="GO" id="GO:1903457">
    <property type="term" value="P:lactate catabolic process"/>
    <property type="evidence" value="ECO:0007669"/>
    <property type="project" value="TreeGrafter"/>
</dbReference>
<proteinExistence type="inferred from homology"/>
<dbReference type="GO" id="GO:0004458">
    <property type="term" value="F:D-lactate dehydrogenase (cytochrome) activity"/>
    <property type="evidence" value="ECO:0007669"/>
    <property type="project" value="UniProtKB-EC"/>
</dbReference>
<evidence type="ECO:0000259" key="8">
    <source>
        <dbReference type="PROSITE" id="PS51387"/>
    </source>
</evidence>
<dbReference type="InterPro" id="IPR016169">
    <property type="entry name" value="FAD-bd_PCMH_sub2"/>
</dbReference>
<protein>
    <recommendedName>
        <fullName evidence="7">D-lactate dehydrogenase (cytochrome)</fullName>
        <ecNumber evidence="7">1.1.2.4</ecNumber>
    </recommendedName>
</protein>
<dbReference type="InterPro" id="IPR006094">
    <property type="entry name" value="Oxid_FAD_bind_N"/>
</dbReference>
<keyword evidence="6" id="KW-0560">Oxidoreductase</keyword>
<dbReference type="InterPro" id="IPR016171">
    <property type="entry name" value="Vanillyl_alc_oxidase_C-sub2"/>
</dbReference>
<evidence type="ECO:0000313" key="10">
    <source>
        <dbReference type="Proteomes" id="UP000192911"/>
    </source>
</evidence>
<dbReference type="RefSeq" id="WP_085230681.1">
    <property type="nucleotide sequence ID" value="NZ_BSQD01000020.1"/>
</dbReference>
<feature type="domain" description="FAD-binding PCMH-type" evidence="8">
    <location>
        <begin position="46"/>
        <end position="223"/>
    </location>
</feature>
<keyword evidence="10" id="KW-1185">Reference proteome</keyword>
<dbReference type="EMBL" id="FXAH01000023">
    <property type="protein sequence ID" value="SMF81342.1"/>
    <property type="molecule type" value="Genomic_DNA"/>
</dbReference>
<dbReference type="Pfam" id="PF01565">
    <property type="entry name" value="FAD_binding_4"/>
    <property type="match status" value="1"/>
</dbReference>
<keyword evidence="4" id="KW-0274">FAD</keyword>
<dbReference type="SUPFAM" id="SSF56176">
    <property type="entry name" value="FAD-binding/transporter-associated domain-like"/>
    <property type="match status" value="1"/>
</dbReference>
<dbReference type="PROSITE" id="PS51387">
    <property type="entry name" value="FAD_PCMH"/>
    <property type="match status" value="1"/>
</dbReference>
<dbReference type="GO" id="GO:0008720">
    <property type="term" value="F:D-lactate dehydrogenase (NAD+) activity"/>
    <property type="evidence" value="ECO:0007669"/>
    <property type="project" value="TreeGrafter"/>
</dbReference>
<dbReference type="InterPro" id="IPR004113">
    <property type="entry name" value="FAD-bd_oxidored_4_C"/>
</dbReference>
<organism evidence="9 10">
    <name type="scientific">Trinickia caryophylli</name>
    <name type="common">Paraburkholderia caryophylli</name>
    <dbReference type="NCBI Taxonomy" id="28094"/>
    <lineage>
        <taxon>Bacteria</taxon>
        <taxon>Pseudomonadati</taxon>
        <taxon>Pseudomonadota</taxon>
        <taxon>Betaproteobacteria</taxon>
        <taxon>Burkholderiales</taxon>
        <taxon>Burkholderiaceae</taxon>
        <taxon>Trinickia</taxon>
    </lineage>
</organism>
<dbReference type="Pfam" id="PF02913">
    <property type="entry name" value="FAD-oxidase_C"/>
    <property type="match status" value="1"/>
</dbReference>
<dbReference type="FunFam" id="3.30.70.2740:FF:000001">
    <property type="entry name" value="D-lactate dehydrogenase mitochondrial"/>
    <property type="match status" value="1"/>
</dbReference>
<evidence type="ECO:0000256" key="2">
    <source>
        <dbReference type="ARBA" id="ARBA00008000"/>
    </source>
</evidence>
<dbReference type="Proteomes" id="UP000192911">
    <property type="component" value="Unassembled WGS sequence"/>
</dbReference>
<evidence type="ECO:0000256" key="3">
    <source>
        <dbReference type="ARBA" id="ARBA00022630"/>
    </source>
</evidence>
<keyword evidence="3" id="KW-0285">Flavoprotein</keyword>
<evidence type="ECO:0000256" key="1">
    <source>
        <dbReference type="ARBA" id="ARBA00001974"/>
    </source>
</evidence>
<dbReference type="OrthoDB" id="9811557at2"/>
<dbReference type="AlphaFoldDB" id="A0A1X7H7V8"/>
<dbReference type="Gene3D" id="3.30.465.10">
    <property type="match status" value="1"/>
</dbReference>
<evidence type="ECO:0000256" key="5">
    <source>
        <dbReference type="ARBA" id="ARBA00022946"/>
    </source>
</evidence>
<reference evidence="10" key="1">
    <citation type="submission" date="2017-04" db="EMBL/GenBank/DDBJ databases">
        <authorList>
            <person name="Varghese N."/>
            <person name="Submissions S."/>
        </authorList>
    </citation>
    <scope>NUCLEOTIDE SEQUENCE [LARGE SCALE GENOMIC DNA]</scope>
    <source>
        <strain evidence="10">Ballard 720</strain>
    </source>
</reference>
<evidence type="ECO:0000256" key="4">
    <source>
        <dbReference type="ARBA" id="ARBA00022827"/>
    </source>
</evidence>
<evidence type="ECO:0000256" key="7">
    <source>
        <dbReference type="ARBA" id="ARBA00038897"/>
    </source>
</evidence>
<dbReference type="InterPro" id="IPR016164">
    <property type="entry name" value="FAD-linked_Oxase-like_C"/>
</dbReference>
<evidence type="ECO:0000313" key="9">
    <source>
        <dbReference type="EMBL" id="SMF81342.1"/>
    </source>
</evidence>
<gene>
    <name evidence="9" type="ORF">SAMN06295900_12356</name>
</gene>
<dbReference type="Gene3D" id="3.30.70.2740">
    <property type="match status" value="1"/>
</dbReference>
<dbReference type="GO" id="GO:0071949">
    <property type="term" value="F:FAD binding"/>
    <property type="evidence" value="ECO:0007669"/>
    <property type="project" value="InterPro"/>
</dbReference>
<dbReference type="SUPFAM" id="SSF55103">
    <property type="entry name" value="FAD-linked oxidases, C-terminal domain"/>
    <property type="match status" value="1"/>
</dbReference>
<dbReference type="InterPro" id="IPR036318">
    <property type="entry name" value="FAD-bd_PCMH-like_sf"/>
</dbReference>
<dbReference type="PANTHER" id="PTHR11748">
    <property type="entry name" value="D-LACTATE DEHYDROGENASE"/>
    <property type="match status" value="1"/>
</dbReference>
<dbReference type="GeneID" id="95553052"/>
<dbReference type="PANTHER" id="PTHR11748:SF111">
    <property type="entry name" value="D-LACTATE DEHYDROGENASE, MITOCHONDRIAL-RELATED"/>
    <property type="match status" value="1"/>
</dbReference>
<dbReference type="Gene3D" id="1.10.45.10">
    <property type="entry name" value="Vanillyl-alcohol Oxidase, Chain A, domain 4"/>
    <property type="match status" value="1"/>
</dbReference>
<accession>A0A1X7H7V8</accession>